<evidence type="ECO:0000256" key="7">
    <source>
        <dbReference type="ARBA" id="ARBA00022842"/>
    </source>
</evidence>
<dbReference type="InterPro" id="IPR036691">
    <property type="entry name" value="Endo/exonu/phosph_ase_sf"/>
</dbReference>
<evidence type="ECO:0000256" key="2">
    <source>
        <dbReference type="ARBA" id="ARBA00001946"/>
    </source>
</evidence>
<dbReference type="PANTHER" id="PTHR15822">
    <property type="entry name" value="TRAF AND TNF RECEPTOR-ASSOCIATED PROTEIN"/>
    <property type="match status" value="1"/>
</dbReference>
<sequence>MIKIIITFLAMVFALQLQGQEPPEKKVNTLKVISYNIWNGFDWGKDLTRRDQLVAWIASQKPDVVALQELCGYTKQKLLGDAKDWGHNYAEILKTSGYPVGITSSKPIAIREKILEDLHHGALHCRTWDIDFMVVHFSPFSYKKRREETEIVLEKLSQVAKNRDKYIVLGDFNAVSPFDADLYHGNESLLTAMRASEKEHEHVRNLFQGQLEYGVLSTFLGFPLLDVTQIYTSGLEERLTSPTRIFNKQIENNRSPNAKRIDYILVSPYLQTTSINARVLNGRETFYLSDHYPVMAEFEL</sequence>
<keyword evidence="11" id="KW-0255">Endonuclease</keyword>
<reference evidence="11" key="1">
    <citation type="submission" date="2023-06" db="EMBL/GenBank/DDBJ databases">
        <title>Genomic of Agaribacillus aureum.</title>
        <authorList>
            <person name="Wang G."/>
        </authorList>
    </citation>
    <scope>NUCLEOTIDE SEQUENCE</scope>
    <source>
        <strain evidence="11">BMA12</strain>
    </source>
</reference>
<evidence type="ECO:0000256" key="6">
    <source>
        <dbReference type="ARBA" id="ARBA00022801"/>
    </source>
</evidence>
<evidence type="ECO:0000256" key="5">
    <source>
        <dbReference type="ARBA" id="ARBA00022763"/>
    </source>
</evidence>
<feature type="domain" description="Endonuclease/exonuclease/phosphatase" evidence="10">
    <location>
        <begin position="33"/>
        <end position="291"/>
    </location>
</feature>
<proteinExistence type="predicted"/>
<feature type="chain" id="PRO_5047020943" evidence="9">
    <location>
        <begin position="20"/>
        <end position="300"/>
    </location>
</feature>
<dbReference type="SUPFAM" id="SSF56219">
    <property type="entry name" value="DNase I-like"/>
    <property type="match status" value="1"/>
</dbReference>
<organism evidence="11 12">
    <name type="scientific">Agaribacillus aureus</name>
    <dbReference type="NCBI Taxonomy" id="3051825"/>
    <lineage>
        <taxon>Bacteria</taxon>
        <taxon>Pseudomonadati</taxon>
        <taxon>Bacteroidota</taxon>
        <taxon>Cytophagia</taxon>
        <taxon>Cytophagales</taxon>
        <taxon>Splendidivirgaceae</taxon>
        <taxon>Agaribacillus</taxon>
    </lineage>
</organism>
<dbReference type="InterPro" id="IPR051547">
    <property type="entry name" value="TDP2-like"/>
</dbReference>
<dbReference type="InterPro" id="IPR005135">
    <property type="entry name" value="Endo/exonuclease/phosphatase"/>
</dbReference>
<keyword evidence="4" id="KW-0479">Metal-binding</keyword>
<evidence type="ECO:0000313" key="12">
    <source>
        <dbReference type="Proteomes" id="UP001172083"/>
    </source>
</evidence>
<accession>A0ABT8L8G3</accession>
<evidence type="ECO:0000256" key="1">
    <source>
        <dbReference type="ARBA" id="ARBA00001936"/>
    </source>
</evidence>
<feature type="signal peptide" evidence="9">
    <location>
        <begin position="1"/>
        <end position="19"/>
    </location>
</feature>
<evidence type="ECO:0000313" key="11">
    <source>
        <dbReference type="EMBL" id="MDN5213287.1"/>
    </source>
</evidence>
<gene>
    <name evidence="11" type="ORF">QQ020_14555</name>
</gene>
<dbReference type="Proteomes" id="UP001172083">
    <property type="component" value="Unassembled WGS sequence"/>
</dbReference>
<evidence type="ECO:0000256" key="3">
    <source>
        <dbReference type="ARBA" id="ARBA00022722"/>
    </source>
</evidence>
<comment type="caution">
    <text evidence="11">The sequence shown here is derived from an EMBL/GenBank/DDBJ whole genome shotgun (WGS) entry which is preliminary data.</text>
</comment>
<evidence type="ECO:0000256" key="8">
    <source>
        <dbReference type="ARBA" id="ARBA00023204"/>
    </source>
</evidence>
<comment type="cofactor">
    <cofactor evidence="2">
        <name>Mg(2+)</name>
        <dbReference type="ChEBI" id="CHEBI:18420"/>
    </cofactor>
</comment>
<keyword evidence="3" id="KW-0540">Nuclease</keyword>
<keyword evidence="12" id="KW-1185">Reference proteome</keyword>
<evidence type="ECO:0000259" key="10">
    <source>
        <dbReference type="Pfam" id="PF03372"/>
    </source>
</evidence>
<keyword evidence="7" id="KW-0460">Magnesium</keyword>
<name>A0ABT8L8G3_9BACT</name>
<keyword evidence="5" id="KW-0227">DNA damage</keyword>
<keyword evidence="6" id="KW-0378">Hydrolase</keyword>
<dbReference type="GO" id="GO:0004519">
    <property type="term" value="F:endonuclease activity"/>
    <property type="evidence" value="ECO:0007669"/>
    <property type="project" value="UniProtKB-KW"/>
</dbReference>
<dbReference type="EMBL" id="JAUJEB010000002">
    <property type="protein sequence ID" value="MDN5213287.1"/>
    <property type="molecule type" value="Genomic_DNA"/>
</dbReference>
<dbReference type="Pfam" id="PF03372">
    <property type="entry name" value="Exo_endo_phos"/>
    <property type="match status" value="1"/>
</dbReference>
<comment type="cofactor">
    <cofactor evidence="1">
        <name>Mn(2+)</name>
        <dbReference type="ChEBI" id="CHEBI:29035"/>
    </cofactor>
</comment>
<protein>
    <submittedName>
        <fullName evidence="11">Endonuclease/exonuclease/phosphatase family protein</fullName>
    </submittedName>
</protein>
<evidence type="ECO:0000256" key="9">
    <source>
        <dbReference type="SAM" id="SignalP"/>
    </source>
</evidence>
<evidence type="ECO:0000256" key="4">
    <source>
        <dbReference type="ARBA" id="ARBA00022723"/>
    </source>
</evidence>
<dbReference type="PANTHER" id="PTHR15822:SF4">
    <property type="entry name" value="TYROSYL-DNA PHOSPHODIESTERASE 2"/>
    <property type="match status" value="1"/>
</dbReference>
<dbReference type="RefSeq" id="WP_346758626.1">
    <property type="nucleotide sequence ID" value="NZ_JAUJEB010000002.1"/>
</dbReference>
<keyword evidence="9" id="KW-0732">Signal</keyword>
<keyword evidence="8" id="KW-0234">DNA repair</keyword>
<dbReference type="Gene3D" id="3.60.10.10">
    <property type="entry name" value="Endonuclease/exonuclease/phosphatase"/>
    <property type="match status" value="1"/>
</dbReference>